<keyword evidence="3" id="KW-1185">Reference proteome</keyword>
<feature type="transmembrane region" description="Helical" evidence="1">
    <location>
        <begin position="57"/>
        <end position="75"/>
    </location>
</feature>
<dbReference type="RefSeq" id="WP_264791430.1">
    <property type="nucleotide sequence ID" value="NZ_AP026867.1"/>
</dbReference>
<accession>A0A915YBQ9</accession>
<evidence type="ECO:0000256" key="1">
    <source>
        <dbReference type="SAM" id="Phobius"/>
    </source>
</evidence>
<organism evidence="2 3">
    <name type="scientific">Aureispira anguillae</name>
    <dbReference type="NCBI Taxonomy" id="2864201"/>
    <lineage>
        <taxon>Bacteria</taxon>
        <taxon>Pseudomonadati</taxon>
        <taxon>Bacteroidota</taxon>
        <taxon>Saprospiria</taxon>
        <taxon>Saprospirales</taxon>
        <taxon>Saprospiraceae</taxon>
        <taxon>Aureispira</taxon>
    </lineage>
</organism>
<dbReference type="AlphaFoldDB" id="A0A915YBQ9"/>
<proteinExistence type="predicted"/>
<protein>
    <submittedName>
        <fullName evidence="2">Uncharacterized protein</fullName>
    </submittedName>
</protein>
<gene>
    <name evidence="2" type="ORF">AsAng_0008000</name>
</gene>
<dbReference type="KEGG" id="aup:AsAng_0008000"/>
<keyword evidence="1" id="KW-0472">Membrane</keyword>
<name>A0A915YBQ9_9BACT</name>
<dbReference type="Proteomes" id="UP001060919">
    <property type="component" value="Chromosome"/>
</dbReference>
<keyword evidence="1" id="KW-1133">Transmembrane helix</keyword>
<dbReference type="EMBL" id="AP026867">
    <property type="protein sequence ID" value="BDS10093.1"/>
    <property type="molecule type" value="Genomic_DNA"/>
</dbReference>
<evidence type="ECO:0000313" key="3">
    <source>
        <dbReference type="Proteomes" id="UP001060919"/>
    </source>
</evidence>
<sequence>MAKEQSSGMGGGIWGSLIDGIFNSVDQVEQLEADNAAFDRAVFFKEGKYSNKNNQDLIIFIGLLLMLGLVIFFFGK</sequence>
<evidence type="ECO:0000313" key="2">
    <source>
        <dbReference type="EMBL" id="BDS10093.1"/>
    </source>
</evidence>
<reference evidence="2" key="1">
    <citation type="submission" date="2022-09" db="EMBL/GenBank/DDBJ databases">
        <title>Aureispira anguillicida sp. nov., isolated from Leptocephalus of Japanese eel Anguilla japonica.</title>
        <authorList>
            <person name="Yuasa K."/>
            <person name="Mekata T."/>
            <person name="Ikunari K."/>
        </authorList>
    </citation>
    <scope>NUCLEOTIDE SEQUENCE</scope>
    <source>
        <strain evidence="2">EL160426</strain>
    </source>
</reference>
<keyword evidence="1" id="KW-0812">Transmembrane</keyword>